<dbReference type="PANTHER" id="PTHR44414">
    <property type="entry name" value="PROTEIN NEDD1"/>
    <property type="match status" value="1"/>
</dbReference>
<evidence type="ECO:0000313" key="1">
    <source>
        <dbReference type="Proteomes" id="UP000695000"/>
    </source>
</evidence>
<dbReference type="Pfam" id="PF00400">
    <property type="entry name" value="WD40"/>
    <property type="match status" value="1"/>
</dbReference>
<dbReference type="RefSeq" id="XP_017774546.1">
    <property type="nucleotide sequence ID" value="XM_017919057.1"/>
</dbReference>
<dbReference type="SMART" id="SM00320">
    <property type="entry name" value="WD40"/>
    <property type="match status" value="4"/>
</dbReference>
<dbReference type="InterPro" id="IPR001680">
    <property type="entry name" value="WD40_rpt"/>
</dbReference>
<dbReference type="InterPro" id="IPR015943">
    <property type="entry name" value="WD40/YVTN_repeat-like_dom_sf"/>
</dbReference>
<dbReference type="InterPro" id="IPR036322">
    <property type="entry name" value="WD40_repeat_dom_sf"/>
</dbReference>
<accession>A0ABM1MIZ6</accession>
<evidence type="ECO:0000313" key="2">
    <source>
        <dbReference type="RefSeq" id="XP_017774546.1"/>
    </source>
</evidence>
<dbReference type="GeneID" id="108561212"/>
<proteinExistence type="predicted"/>
<evidence type="ECO:0000313" key="3">
    <source>
        <dbReference type="RefSeq" id="XP_017774547.1"/>
    </source>
</evidence>
<dbReference type="InterPro" id="IPR052818">
    <property type="entry name" value="NEDD1_Spindle_Assembly"/>
</dbReference>
<keyword evidence="1" id="KW-1185">Reference proteome</keyword>
<dbReference type="Gene3D" id="2.130.10.10">
    <property type="entry name" value="YVTN repeat-like/Quinoprotein amine dehydrogenase"/>
    <property type="match status" value="2"/>
</dbReference>
<dbReference type="Proteomes" id="UP000695000">
    <property type="component" value="Unplaced"/>
</dbReference>
<dbReference type="PANTHER" id="PTHR44414:SF1">
    <property type="entry name" value="PROTEIN NEDD1"/>
    <property type="match status" value="1"/>
</dbReference>
<dbReference type="SUPFAM" id="SSF50978">
    <property type="entry name" value="WD40 repeat-like"/>
    <property type="match status" value="1"/>
</dbReference>
<sequence>MLVASISSKLVSHEWQTGNTQNEYGSDSGSDINTISWSKDGAWMVMVPSIGNPEILSFNNDKLKSIYTIKGISGVTCASFQNNSKRNVVLGTDSGQLMVYDIKTNSVKKKFQYAPAALFKIQYCLKDTHIVAGCENGEIFVYNNNSGLLSSNFRVSKSKTLMNFECHNFKRNLIGGCSEEGIVAVWDINTSKSLASYECHNAAITDITFSTLRSDYLVSAGMDRKLCFYDFMNKKPWSNIKLPKIPTAIDFCPDGIGLLVGFTDGKLIAYDTRKMSESLAAFDGHDSKIHQIIFEKHMDEKISEISLPEESNESIEPVREKSTQDSFAKMFCGDHLPDIPEVENESCSKDNIRDSFMDAMCLNSINQSSQSIRDLHLSKDSKLLLPERIPTESDITFKSVVEKFKASQASTPNLNKNPLEISATVSPIISQNATKLDTTPQSSSRKTDMKISNANEYIADDNVKAVIRESLKETVQKVVREEMDEFRKDMKQQLRDIIYDIYKEEVEEFKTELKYQSYDVMGATRRQFLDLHMCVIKEFIKVEDQFSKLREDLFTGDYISDSIVQENMKLSREITQLKEKLNGNK</sequence>
<name>A0ABM1MIZ6_NICVS</name>
<organism evidence="1 2">
    <name type="scientific">Nicrophorus vespilloides</name>
    <name type="common">Boreal carrion beetle</name>
    <dbReference type="NCBI Taxonomy" id="110193"/>
    <lineage>
        <taxon>Eukaryota</taxon>
        <taxon>Metazoa</taxon>
        <taxon>Ecdysozoa</taxon>
        <taxon>Arthropoda</taxon>
        <taxon>Hexapoda</taxon>
        <taxon>Insecta</taxon>
        <taxon>Pterygota</taxon>
        <taxon>Neoptera</taxon>
        <taxon>Endopterygota</taxon>
        <taxon>Coleoptera</taxon>
        <taxon>Polyphaga</taxon>
        <taxon>Staphyliniformia</taxon>
        <taxon>Silphidae</taxon>
        <taxon>Nicrophorinae</taxon>
        <taxon>Nicrophorus</taxon>
    </lineage>
</organism>
<dbReference type="RefSeq" id="XP_017774547.1">
    <property type="nucleotide sequence ID" value="XM_017919058.1"/>
</dbReference>
<protein>
    <submittedName>
        <fullName evidence="2 3">Uncharacterized protein LOC108561212</fullName>
    </submittedName>
</protein>
<reference evidence="2 3" key="1">
    <citation type="submission" date="2025-05" db="UniProtKB">
        <authorList>
            <consortium name="RefSeq"/>
        </authorList>
    </citation>
    <scope>IDENTIFICATION</scope>
    <source>
        <tissue evidence="2 3">Whole Larva</tissue>
    </source>
</reference>
<gene>
    <name evidence="2 3" type="primary">LOC108561212</name>
</gene>